<comment type="caution">
    <text evidence="3">The sequence shown here is derived from an EMBL/GenBank/DDBJ whole genome shotgun (WGS) entry which is preliminary data.</text>
</comment>
<dbReference type="InterPro" id="IPR036869">
    <property type="entry name" value="J_dom_sf"/>
</dbReference>
<feature type="transmembrane region" description="Helical" evidence="1">
    <location>
        <begin position="12"/>
        <end position="30"/>
    </location>
</feature>
<keyword evidence="4" id="KW-1185">Reference proteome</keyword>
<evidence type="ECO:0000256" key="1">
    <source>
        <dbReference type="SAM" id="Phobius"/>
    </source>
</evidence>
<keyword evidence="1" id="KW-0812">Transmembrane</keyword>
<gene>
    <name evidence="3" type="ORF">CAC42_8180</name>
</gene>
<dbReference type="Gene3D" id="1.10.287.110">
    <property type="entry name" value="DnaJ domain"/>
    <property type="match status" value="1"/>
</dbReference>
<evidence type="ECO:0000313" key="4">
    <source>
        <dbReference type="Proteomes" id="UP000243797"/>
    </source>
</evidence>
<evidence type="ECO:0000259" key="2">
    <source>
        <dbReference type="PROSITE" id="PS50076"/>
    </source>
</evidence>
<feature type="domain" description="J" evidence="2">
    <location>
        <begin position="57"/>
        <end position="142"/>
    </location>
</feature>
<reference evidence="3 4" key="1">
    <citation type="submission" date="2017-06" db="EMBL/GenBank/DDBJ databases">
        <title>Draft genome sequence of a variant of Elsinoe murrayae.</title>
        <authorList>
            <person name="Cheng Q."/>
        </authorList>
    </citation>
    <scope>NUCLEOTIDE SEQUENCE [LARGE SCALE GENOMIC DNA]</scope>
    <source>
        <strain evidence="3 4">CQ-2017a</strain>
    </source>
</reference>
<dbReference type="AlphaFoldDB" id="A0A2K1QJV7"/>
<feature type="transmembrane region" description="Helical" evidence="1">
    <location>
        <begin position="166"/>
        <end position="185"/>
    </location>
</feature>
<dbReference type="SUPFAM" id="SSF46565">
    <property type="entry name" value="Chaperone J-domain"/>
    <property type="match status" value="1"/>
</dbReference>
<feature type="transmembrane region" description="Helical" evidence="1">
    <location>
        <begin position="191"/>
        <end position="208"/>
    </location>
</feature>
<feature type="transmembrane region" description="Helical" evidence="1">
    <location>
        <begin position="50"/>
        <end position="67"/>
    </location>
</feature>
<dbReference type="EMBL" id="NKHZ01000080">
    <property type="protein sequence ID" value="PNS15179.1"/>
    <property type="molecule type" value="Genomic_DNA"/>
</dbReference>
<dbReference type="PROSITE" id="PS50076">
    <property type="entry name" value="DNAJ_2"/>
    <property type="match status" value="1"/>
</dbReference>
<evidence type="ECO:0000313" key="3">
    <source>
        <dbReference type="EMBL" id="PNS15179.1"/>
    </source>
</evidence>
<proteinExistence type="predicted"/>
<dbReference type="Proteomes" id="UP000243797">
    <property type="component" value="Unassembled WGS sequence"/>
</dbReference>
<organism evidence="3 4">
    <name type="scientific">Sphaceloma murrayae</name>
    <dbReference type="NCBI Taxonomy" id="2082308"/>
    <lineage>
        <taxon>Eukaryota</taxon>
        <taxon>Fungi</taxon>
        <taxon>Dikarya</taxon>
        <taxon>Ascomycota</taxon>
        <taxon>Pezizomycotina</taxon>
        <taxon>Dothideomycetes</taxon>
        <taxon>Dothideomycetidae</taxon>
        <taxon>Myriangiales</taxon>
        <taxon>Elsinoaceae</taxon>
        <taxon>Sphaceloma</taxon>
    </lineage>
</organism>
<name>A0A2K1QJV7_9PEZI</name>
<sequence length="350" mass="40471">MAQLDMLSIIGWYFLPNMVTGWVQSAYYAIWIRAGEPKPQPGSRQYVNDFRKIYVAVVLAYLGYTIYEADYSLQQSRDFYHSLGVPLNVDERGLHSNTIQYHPDKITSSQDRHFAEAFYVHLKNCRDVLVDPTKRFAYDRIGPEVLEWRHCKTVYDFVWTSGKNTFMYYFGSAGVVFVLSFLGYMKFGSFWRYWAIAVMFVFEIHMLTRPDSPALLTKVINPIVTTFSSHPPYLQFQLLALLRKILLSFFIALSQIGPVIFPPSPIDGKEPTHQQLDRLDMMVKQTQQEAMRLTALELTPFVNNAPAMQELRTGMRQWLVDNTIRSNPQVRDAIGRVLQPRQGQANGRPT</sequence>
<dbReference type="InterPro" id="IPR001623">
    <property type="entry name" value="DnaJ_domain"/>
</dbReference>
<keyword evidence="1" id="KW-0472">Membrane</keyword>
<dbReference type="OrthoDB" id="436519at2759"/>
<dbReference type="STRING" id="2082308.A0A2K1QJV7"/>
<keyword evidence="1" id="KW-1133">Transmembrane helix</keyword>
<protein>
    <submittedName>
        <fullName evidence="3">DnaJ</fullName>
    </submittedName>
</protein>
<dbReference type="InParanoid" id="A0A2K1QJV7"/>
<accession>A0A2K1QJV7</accession>